<dbReference type="Pfam" id="PF17929">
    <property type="entry name" value="TetR_C_34"/>
    <property type="match status" value="1"/>
</dbReference>
<sequence>MPKGSEELTNARKDEIISACAALYETMSFRDITLREIGARTSFTRTSIYNYFQTKEEIFLALFQREYEAWNRDLEQMMEEHDSMSAGEFASALAATLEKRAQLLKLLAMNHYDMEANSRMENLVAFKVAYGNTLRTFACCLEKYFPQMDADGVQGFLYAFFPFLFGVYPYTTVTEKQKEAMDRAGVNYVCLTVGEIIASMVNKLLADQRQDQR</sequence>
<dbReference type="SUPFAM" id="SSF46689">
    <property type="entry name" value="Homeodomain-like"/>
    <property type="match status" value="1"/>
</dbReference>
<evidence type="ECO:0000313" key="4">
    <source>
        <dbReference type="EMBL" id="MBM6949284.1"/>
    </source>
</evidence>
<dbReference type="AlphaFoldDB" id="A0A939BHP5"/>
<gene>
    <name evidence="4" type="ORF">H6A20_11610</name>
</gene>
<feature type="DNA-binding region" description="H-T-H motif" evidence="2">
    <location>
        <begin position="33"/>
        <end position="52"/>
    </location>
</feature>
<dbReference type="PROSITE" id="PS50977">
    <property type="entry name" value="HTH_TETR_2"/>
    <property type="match status" value="1"/>
</dbReference>
<reference evidence="4" key="1">
    <citation type="submission" date="2020-08" db="EMBL/GenBank/DDBJ databases">
        <authorList>
            <person name="Cejkova D."/>
            <person name="Kubasova T."/>
            <person name="Jahodarova E."/>
            <person name="Rychlik I."/>
        </authorList>
    </citation>
    <scope>NUCLEOTIDE SEQUENCE</scope>
    <source>
        <strain evidence="4">An582</strain>
    </source>
</reference>
<organism evidence="4 5">
    <name type="scientific">Mordavella massiliensis</name>
    <dbReference type="NCBI Taxonomy" id="1871024"/>
    <lineage>
        <taxon>Bacteria</taxon>
        <taxon>Bacillati</taxon>
        <taxon>Bacillota</taxon>
        <taxon>Clostridia</taxon>
        <taxon>Eubacteriales</taxon>
        <taxon>Clostridiaceae</taxon>
        <taxon>Mordavella</taxon>
    </lineage>
</organism>
<dbReference type="Proteomes" id="UP000705508">
    <property type="component" value="Unassembled WGS sequence"/>
</dbReference>
<dbReference type="Gene3D" id="1.10.357.10">
    <property type="entry name" value="Tetracycline Repressor, domain 2"/>
    <property type="match status" value="1"/>
</dbReference>
<evidence type="ECO:0000256" key="2">
    <source>
        <dbReference type="PROSITE-ProRule" id="PRU00335"/>
    </source>
</evidence>
<comment type="caution">
    <text evidence="4">The sequence shown here is derived from an EMBL/GenBank/DDBJ whole genome shotgun (WGS) entry which is preliminary data.</text>
</comment>
<accession>A0A939BHP5</accession>
<dbReference type="InterPro" id="IPR001647">
    <property type="entry name" value="HTH_TetR"/>
</dbReference>
<reference evidence="4" key="2">
    <citation type="journal article" date="2021" name="Sci. Rep.">
        <title>The distribution of antibiotic resistance genes in chicken gut microbiota commensals.</title>
        <authorList>
            <person name="Juricova H."/>
            <person name="Matiasovicova J."/>
            <person name="Kubasova T."/>
            <person name="Cejkova D."/>
            <person name="Rychlik I."/>
        </authorList>
    </citation>
    <scope>NUCLEOTIDE SEQUENCE</scope>
    <source>
        <strain evidence="4">An582</strain>
    </source>
</reference>
<evidence type="ECO:0000313" key="5">
    <source>
        <dbReference type="Proteomes" id="UP000705508"/>
    </source>
</evidence>
<name>A0A939BHP5_9CLOT</name>
<keyword evidence="1 2" id="KW-0238">DNA-binding</keyword>
<protein>
    <submittedName>
        <fullName evidence="4">TetR family transcriptional regulator</fullName>
    </submittedName>
</protein>
<dbReference type="Pfam" id="PF00440">
    <property type="entry name" value="TetR_N"/>
    <property type="match status" value="1"/>
</dbReference>
<dbReference type="InterPro" id="IPR009057">
    <property type="entry name" value="Homeodomain-like_sf"/>
</dbReference>
<dbReference type="RefSeq" id="WP_204907285.1">
    <property type="nucleotide sequence ID" value="NZ_JACJKS010000022.1"/>
</dbReference>
<proteinExistence type="predicted"/>
<dbReference type="EMBL" id="JACJKS010000022">
    <property type="protein sequence ID" value="MBM6949284.1"/>
    <property type="molecule type" value="Genomic_DNA"/>
</dbReference>
<evidence type="ECO:0000256" key="1">
    <source>
        <dbReference type="ARBA" id="ARBA00023125"/>
    </source>
</evidence>
<dbReference type="GO" id="GO:0003677">
    <property type="term" value="F:DNA binding"/>
    <property type="evidence" value="ECO:0007669"/>
    <property type="project" value="UniProtKB-UniRule"/>
</dbReference>
<dbReference type="InterPro" id="IPR041483">
    <property type="entry name" value="TetR_C_34"/>
</dbReference>
<evidence type="ECO:0000259" key="3">
    <source>
        <dbReference type="PROSITE" id="PS50977"/>
    </source>
</evidence>
<feature type="domain" description="HTH tetR-type" evidence="3">
    <location>
        <begin position="10"/>
        <end position="70"/>
    </location>
</feature>